<dbReference type="EMBL" id="JADGJH010005886">
    <property type="protein sequence ID" value="KAJ3078897.1"/>
    <property type="molecule type" value="Genomic_DNA"/>
</dbReference>
<evidence type="ECO:0000256" key="1">
    <source>
        <dbReference type="ARBA" id="ARBA00004429"/>
    </source>
</evidence>
<evidence type="ECO:0000256" key="5">
    <source>
        <dbReference type="ARBA" id="ARBA00022692"/>
    </source>
</evidence>
<keyword evidence="10" id="KW-1185">Reference proteome</keyword>
<dbReference type="Pfam" id="PF04143">
    <property type="entry name" value="Sulf_transp"/>
    <property type="match status" value="1"/>
</dbReference>
<sequence>MVGVVLGAFISSYISGFTFAAGLKHATPTIVWNAGVIIRLFFGGIAIFYGSRMAGGCTSGHGISGMAQLSAASLVTVISMFAGGTVTA</sequence>
<keyword evidence="4" id="KW-0997">Cell inner membrane</keyword>
<organism evidence="9 10">
    <name type="scientific">Physocladia obscura</name>
    <dbReference type="NCBI Taxonomy" id="109957"/>
    <lineage>
        <taxon>Eukaryota</taxon>
        <taxon>Fungi</taxon>
        <taxon>Fungi incertae sedis</taxon>
        <taxon>Chytridiomycota</taxon>
        <taxon>Chytridiomycota incertae sedis</taxon>
        <taxon>Chytridiomycetes</taxon>
        <taxon>Chytridiales</taxon>
        <taxon>Chytriomycetaceae</taxon>
        <taxon>Physocladia</taxon>
    </lineage>
</organism>
<dbReference type="Proteomes" id="UP001211907">
    <property type="component" value="Unassembled WGS sequence"/>
</dbReference>
<comment type="caution">
    <text evidence="9">The sequence shown here is derived from an EMBL/GenBank/DDBJ whole genome shotgun (WGS) entry which is preliminary data.</text>
</comment>
<keyword evidence="5 8" id="KW-0812">Transmembrane</keyword>
<evidence type="ECO:0000256" key="6">
    <source>
        <dbReference type="ARBA" id="ARBA00022989"/>
    </source>
</evidence>
<evidence type="ECO:0000256" key="2">
    <source>
        <dbReference type="ARBA" id="ARBA00022448"/>
    </source>
</evidence>
<feature type="transmembrane region" description="Helical" evidence="8">
    <location>
        <begin position="62"/>
        <end position="82"/>
    </location>
</feature>
<evidence type="ECO:0000313" key="9">
    <source>
        <dbReference type="EMBL" id="KAJ3078897.1"/>
    </source>
</evidence>
<comment type="subcellular location">
    <subcellularLocation>
        <location evidence="1">Cell inner membrane</location>
        <topology evidence="1">Multi-pass membrane protein</topology>
    </subcellularLocation>
</comment>
<feature type="non-terminal residue" evidence="9">
    <location>
        <position position="88"/>
    </location>
</feature>
<keyword evidence="3" id="KW-1003">Cell membrane</keyword>
<evidence type="ECO:0000313" key="10">
    <source>
        <dbReference type="Proteomes" id="UP001211907"/>
    </source>
</evidence>
<evidence type="ECO:0000256" key="7">
    <source>
        <dbReference type="ARBA" id="ARBA00023136"/>
    </source>
</evidence>
<reference evidence="9" key="1">
    <citation type="submission" date="2020-05" db="EMBL/GenBank/DDBJ databases">
        <title>Phylogenomic resolution of chytrid fungi.</title>
        <authorList>
            <person name="Stajich J.E."/>
            <person name="Amses K."/>
            <person name="Simmons R."/>
            <person name="Seto K."/>
            <person name="Myers J."/>
            <person name="Bonds A."/>
            <person name="Quandt C.A."/>
            <person name="Barry K."/>
            <person name="Liu P."/>
            <person name="Grigoriev I."/>
            <person name="Longcore J.E."/>
            <person name="James T.Y."/>
        </authorList>
    </citation>
    <scope>NUCLEOTIDE SEQUENCE</scope>
    <source>
        <strain evidence="9">JEL0513</strain>
    </source>
</reference>
<keyword evidence="6 8" id="KW-1133">Transmembrane helix</keyword>
<dbReference type="AlphaFoldDB" id="A0AAD5SLS7"/>
<accession>A0AAD5SLS7</accession>
<keyword evidence="7 8" id="KW-0472">Membrane</keyword>
<proteinExistence type="predicted"/>
<evidence type="ECO:0000256" key="4">
    <source>
        <dbReference type="ARBA" id="ARBA00022519"/>
    </source>
</evidence>
<dbReference type="InterPro" id="IPR007272">
    <property type="entry name" value="Sulf_transp_TsuA/YedE"/>
</dbReference>
<feature type="transmembrane region" description="Helical" evidence="8">
    <location>
        <begin position="30"/>
        <end position="50"/>
    </location>
</feature>
<dbReference type="PANTHER" id="PTHR30574:SF1">
    <property type="entry name" value="SULPHUR TRANSPORT DOMAIN-CONTAINING PROTEIN"/>
    <property type="match status" value="1"/>
</dbReference>
<evidence type="ECO:0000256" key="8">
    <source>
        <dbReference type="SAM" id="Phobius"/>
    </source>
</evidence>
<name>A0AAD5SLS7_9FUNG</name>
<gene>
    <name evidence="9" type="ORF">HK100_010569</name>
</gene>
<keyword evidence="2" id="KW-0813">Transport</keyword>
<evidence type="ECO:0000256" key="3">
    <source>
        <dbReference type="ARBA" id="ARBA00022475"/>
    </source>
</evidence>
<evidence type="ECO:0008006" key="11">
    <source>
        <dbReference type="Google" id="ProtNLM"/>
    </source>
</evidence>
<protein>
    <recommendedName>
        <fullName evidence="11">Sulphur transport domain-containing protein</fullName>
    </recommendedName>
</protein>
<dbReference type="PANTHER" id="PTHR30574">
    <property type="entry name" value="INNER MEMBRANE PROTEIN YEDE"/>
    <property type="match status" value="1"/>
</dbReference>
<dbReference type="GO" id="GO:0005886">
    <property type="term" value="C:plasma membrane"/>
    <property type="evidence" value="ECO:0007669"/>
    <property type="project" value="UniProtKB-SubCell"/>
</dbReference>